<sequence>MLLLQTSERSVKVIVDKKKKIHGKIEELLRHQLQKKQTEMKRYYKEVWSRKEKQTYKVTRLFSEIADKLANIGVNEVKMQNGRKKVQTGWEIEDMTKQRAIQAKKMYLTLPHYHKKEIYKHDQGSLIKGVLQIIQIKNIELEIWFEDKVMITSQLEKIITDMEVQCWLTDMHLLTMDRAPVMKT</sequence>
<feature type="non-terminal residue" evidence="1">
    <location>
        <position position="184"/>
    </location>
</feature>
<name>A0ABN7VJV5_GIGMA</name>
<protein>
    <submittedName>
        <fullName evidence="1">18626_t:CDS:1</fullName>
    </submittedName>
</protein>
<dbReference type="Proteomes" id="UP000789901">
    <property type="component" value="Unassembled WGS sequence"/>
</dbReference>
<proteinExistence type="predicted"/>
<gene>
    <name evidence="1" type="ORF">GMARGA_LOCUS19437</name>
</gene>
<reference evidence="1 2" key="1">
    <citation type="submission" date="2021-06" db="EMBL/GenBank/DDBJ databases">
        <authorList>
            <person name="Kallberg Y."/>
            <person name="Tangrot J."/>
            <person name="Rosling A."/>
        </authorList>
    </citation>
    <scope>NUCLEOTIDE SEQUENCE [LARGE SCALE GENOMIC DNA]</scope>
    <source>
        <strain evidence="1 2">120-4 pot B 10/14</strain>
    </source>
</reference>
<evidence type="ECO:0000313" key="1">
    <source>
        <dbReference type="EMBL" id="CAG8778911.1"/>
    </source>
</evidence>
<keyword evidence="2" id="KW-1185">Reference proteome</keyword>
<organism evidence="1 2">
    <name type="scientific">Gigaspora margarita</name>
    <dbReference type="NCBI Taxonomy" id="4874"/>
    <lineage>
        <taxon>Eukaryota</taxon>
        <taxon>Fungi</taxon>
        <taxon>Fungi incertae sedis</taxon>
        <taxon>Mucoromycota</taxon>
        <taxon>Glomeromycotina</taxon>
        <taxon>Glomeromycetes</taxon>
        <taxon>Diversisporales</taxon>
        <taxon>Gigasporaceae</taxon>
        <taxon>Gigaspora</taxon>
    </lineage>
</organism>
<dbReference type="EMBL" id="CAJVQB010016220">
    <property type="protein sequence ID" value="CAG8778911.1"/>
    <property type="molecule type" value="Genomic_DNA"/>
</dbReference>
<accession>A0ABN7VJV5</accession>
<comment type="caution">
    <text evidence="1">The sequence shown here is derived from an EMBL/GenBank/DDBJ whole genome shotgun (WGS) entry which is preliminary data.</text>
</comment>
<evidence type="ECO:0000313" key="2">
    <source>
        <dbReference type="Proteomes" id="UP000789901"/>
    </source>
</evidence>